<dbReference type="AlphaFoldDB" id="E7G6M6"/>
<dbReference type="GO" id="GO:0030153">
    <property type="term" value="P:bacteriocin immunity"/>
    <property type="evidence" value="ECO:0007669"/>
    <property type="project" value="InterPro"/>
</dbReference>
<dbReference type="RefSeq" id="WP_008787535.1">
    <property type="nucleotide sequence ID" value="NZ_AKCB01000001.1"/>
</dbReference>
<dbReference type="OrthoDB" id="1643947at2"/>
<evidence type="ECO:0000313" key="4">
    <source>
        <dbReference type="EMBL" id="EFW06182.1"/>
    </source>
</evidence>
<proteinExistence type="predicted"/>
<sequence length="171" mass="20364">MEKEFKVRMNVATIIFLCAYALYTIYVAVTKDMNTFITIAIFGVLCCIFFLGFRPYKYIIGKKSLSIHYRLWRKRQVDLMECETICDPVSRWADIATRPHAIEIYTNTKKRYCCFPKQRVEFVAAVMKENKRIHCTVKAYTDVHRQLEKQQRKEKRKAEKKAAREKQKESD</sequence>
<dbReference type="Proteomes" id="UP000003157">
    <property type="component" value="Unassembled WGS sequence"/>
</dbReference>
<evidence type="ECO:0000256" key="1">
    <source>
        <dbReference type="SAM" id="MobiDB-lite"/>
    </source>
</evidence>
<organism evidence="4 5">
    <name type="scientific">Coprobacillus cateniformis</name>
    <dbReference type="NCBI Taxonomy" id="100884"/>
    <lineage>
        <taxon>Bacteria</taxon>
        <taxon>Bacillati</taxon>
        <taxon>Bacillota</taxon>
        <taxon>Erysipelotrichia</taxon>
        <taxon>Erysipelotrichales</taxon>
        <taxon>Coprobacillaceae</taxon>
        <taxon>Coprobacillus</taxon>
    </lineage>
</organism>
<feature type="transmembrane region" description="Helical" evidence="2">
    <location>
        <begin position="7"/>
        <end position="29"/>
    </location>
</feature>
<dbReference type="GeneID" id="78229177"/>
<feature type="region of interest" description="Disordered" evidence="1">
    <location>
        <begin position="148"/>
        <end position="171"/>
    </location>
</feature>
<reference evidence="4 5" key="1">
    <citation type="submission" date="2010-12" db="EMBL/GenBank/DDBJ databases">
        <title>The Genome Sequence of Coprobacillus sp. strain 29_1.</title>
        <authorList>
            <consortium name="The Broad Institute Genome Sequencing Platform"/>
            <person name="Earl A."/>
            <person name="Ward D."/>
            <person name="Feldgarden M."/>
            <person name="Gevers D."/>
            <person name="Daigneault M."/>
            <person name="Sibley C.D."/>
            <person name="White A."/>
            <person name="Strauss J."/>
            <person name="Allen-Vercoe E."/>
            <person name="Young S.K."/>
            <person name="Zeng Q."/>
            <person name="Gargeya S."/>
            <person name="Fitzgerald M."/>
            <person name="Haas B."/>
            <person name="Abouelleil A."/>
            <person name="Alvarado L."/>
            <person name="Arachchi H.M."/>
            <person name="Berlin A."/>
            <person name="Brown A."/>
            <person name="Chapman S.B."/>
            <person name="Chen Z."/>
            <person name="Dunbar C."/>
            <person name="Freedman E."/>
            <person name="Gearin G."/>
            <person name="Gellesch M."/>
            <person name="Goldberg J."/>
            <person name="Griggs A."/>
            <person name="Gujja S."/>
            <person name="Heilman E."/>
            <person name="Heiman D."/>
            <person name="Howarth C."/>
            <person name="Larson L."/>
            <person name="Lui A."/>
            <person name="MacDonald P.J.P."/>
            <person name="Mehta T."/>
            <person name="Montmayeur A."/>
            <person name="Murphy C."/>
            <person name="Neiman D."/>
            <person name="Pearson M."/>
            <person name="Priest M."/>
            <person name="Roberts A."/>
            <person name="Saif S."/>
            <person name="Shea T."/>
            <person name="Shenoy N."/>
            <person name="Sisk P."/>
            <person name="Stolte C."/>
            <person name="Sykes S."/>
            <person name="White J."/>
            <person name="Yandava C."/>
            <person name="Nusbaum C."/>
            <person name="Birren B."/>
        </authorList>
    </citation>
    <scope>NUCLEOTIDE SEQUENCE [LARGE SCALE GENOMIC DNA]</scope>
    <source>
        <strain evidence="4 5">29_1</strain>
    </source>
</reference>
<dbReference type="eggNOG" id="ENOG5032TWN">
    <property type="taxonomic scope" value="Bacteria"/>
</dbReference>
<feature type="transmembrane region" description="Helical" evidence="2">
    <location>
        <begin position="35"/>
        <end position="53"/>
    </location>
</feature>
<name>E7G6M6_9FIRM</name>
<keyword evidence="2" id="KW-0812">Transmembrane</keyword>
<comment type="caution">
    <text evidence="4">The sequence shown here is derived from an EMBL/GenBank/DDBJ whole genome shotgun (WGS) entry which is preliminary data.</text>
</comment>
<accession>E7G6M6</accession>
<evidence type="ECO:0000256" key="2">
    <source>
        <dbReference type="SAM" id="Phobius"/>
    </source>
</evidence>
<feature type="domain" description="Uncharacterized protein YyaB-like PH" evidence="3">
    <location>
        <begin position="57"/>
        <end position="130"/>
    </location>
</feature>
<evidence type="ECO:0000313" key="5">
    <source>
        <dbReference type="Proteomes" id="UP000003157"/>
    </source>
</evidence>
<evidence type="ECO:0000259" key="3">
    <source>
        <dbReference type="Pfam" id="PF06713"/>
    </source>
</evidence>
<keyword evidence="5" id="KW-1185">Reference proteome</keyword>
<dbReference type="Pfam" id="PF06713">
    <property type="entry name" value="bPH_4"/>
    <property type="match status" value="1"/>
</dbReference>
<gene>
    <name evidence="4" type="ORF">HMPREF9488_00414</name>
</gene>
<keyword evidence="2" id="KW-1133">Transmembrane helix</keyword>
<dbReference type="InterPro" id="IPR009589">
    <property type="entry name" value="PH_YyaB-like"/>
</dbReference>
<dbReference type="EMBL" id="ADKX01000007">
    <property type="protein sequence ID" value="EFW06182.1"/>
    <property type="molecule type" value="Genomic_DNA"/>
</dbReference>
<dbReference type="HOGENOM" id="CLU_1583711_0_0_9"/>
<keyword evidence="2" id="KW-0472">Membrane</keyword>
<protein>
    <recommendedName>
        <fullName evidence="3">Uncharacterized protein YyaB-like PH domain-containing protein</fullName>
    </recommendedName>
</protein>